<reference evidence="4" key="3">
    <citation type="submission" date="2018-07" db="EMBL/GenBank/DDBJ databases">
        <authorList>
            <person name="Quirk P.G."/>
            <person name="Krulwich T.A."/>
        </authorList>
    </citation>
    <scope>NUCLEOTIDE SEQUENCE</scope>
    <source>
        <strain evidence="4">96224</strain>
    </source>
</reference>
<dbReference type="EMBL" id="UIGY01000166">
    <property type="protein sequence ID" value="SUZ12311.1"/>
    <property type="molecule type" value="Genomic_DNA"/>
</dbReference>
<dbReference type="Pfam" id="PF01722">
    <property type="entry name" value="BolA"/>
    <property type="match status" value="1"/>
</dbReference>
<evidence type="ECO:0000313" key="5">
    <source>
        <dbReference type="Proteomes" id="UP000053110"/>
    </source>
</evidence>
<accession>A0A061HFP8</accession>
<dbReference type="PANTHER" id="PTHR46188">
    <property type="entry name" value="BOLA-LIKE PROTEIN 3"/>
    <property type="match status" value="1"/>
</dbReference>
<sequence>MISSLHQKLLPRRSIVGKVLTTRLAGGFFQAKYLSSSRVLSSLPHSSLYSRISYLPSSSCFQRLFSGYPAKQVQNTRQPESTSTQLVIPENLNPAEKEIYQLLARELEPSVLKVQDISGGCGSMYEIHVVSARFRGLRMLQQQRLVNSILGDMLKKWHGMRLTTSDT</sequence>
<gene>
    <name evidence="3" type="ORF">BGT96224_2375</name>
    <name evidence="4" type="ORF">BGT96224V2_LOCUS5473</name>
</gene>
<dbReference type="InterPro" id="IPR052275">
    <property type="entry name" value="Mt_Fe-S_assembly_factor"/>
</dbReference>
<reference evidence="5" key="1">
    <citation type="journal article" date="2013" name="Nat. Genet.">
        <title>The wheat powdery mildew genome shows the unique evolution of an obligate biotroph.</title>
        <authorList>
            <person name="Wicker T."/>
            <person name="Oberhaensli S."/>
            <person name="Parlange F."/>
            <person name="Buchmann J.P."/>
            <person name="Shatalina M."/>
            <person name="Roffler S."/>
            <person name="Ben-David R."/>
            <person name="Dolezel J."/>
            <person name="Simkova H."/>
            <person name="Schulze-Lefert P."/>
            <person name="Spanu P.D."/>
            <person name="Bruggmann R."/>
            <person name="Amselem J."/>
            <person name="Quesneville H."/>
            <person name="Ver Loren van Themaat E."/>
            <person name="Paape T."/>
            <person name="Shimizu K.K."/>
            <person name="Keller B."/>
        </authorList>
    </citation>
    <scope>NUCLEOTIDE SEQUENCE [LARGE SCALE GENOMIC DNA]</scope>
    <source>
        <strain evidence="5">96224</strain>
    </source>
</reference>
<dbReference type="AlphaFoldDB" id="A0A061HFP8"/>
<comment type="similarity">
    <text evidence="1 2">Belongs to the BolA/IbaG family.</text>
</comment>
<evidence type="ECO:0000256" key="1">
    <source>
        <dbReference type="ARBA" id="ARBA00005578"/>
    </source>
</evidence>
<dbReference type="PANTHER" id="PTHR46188:SF1">
    <property type="entry name" value="BOLA-LIKE PROTEIN 3"/>
    <property type="match status" value="1"/>
</dbReference>
<organism evidence="4">
    <name type="scientific">Blumeria graminis f. sp. tritici 96224</name>
    <dbReference type="NCBI Taxonomy" id="1268274"/>
    <lineage>
        <taxon>Eukaryota</taxon>
        <taxon>Fungi</taxon>
        <taxon>Dikarya</taxon>
        <taxon>Ascomycota</taxon>
        <taxon>Pezizomycotina</taxon>
        <taxon>Leotiomycetes</taxon>
        <taxon>Erysiphales</taxon>
        <taxon>Erysiphaceae</taxon>
        <taxon>Blumeria</taxon>
    </lineage>
</organism>
<dbReference type="InterPro" id="IPR036065">
    <property type="entry name" value="BolA-like_sf"/>
</dbReference>
<evidence type="ECO:0000313" key="3">
    <source>
        <dbReference type="EMBL" id="EPQ62990.1"/>
    </source>
</evidence>
<dbReference type="HOGENOM" id="CLU_109462_0_0_1"/>
<proteinExistence type="inferred from homology"/>
<dbReference type="EMBL" id="KE375137">
    <property type="protein sequence ID" value="EPQ62990.1"/>
    <property type="molecule type" value="Genomic_DNA"/>
</dbReference>
<dbReference type="SUPFAM" id="SSF82657">
    <property type="entry name" value="BolA-like"/>
    <property type="match status" value="1"/>
</dbReference>
<dbReference type="OrthoDB" id="203381at2759"/>
<dbReference type="Gene3D" id="3.30.300.90">
    <property type="entry name" value="BolA-like"/>
    <property type="match status" value="1"/>
</dbReference>
<reference evidence="3" key="2">
    <citation type="submission" date="2013-01" db="EMBL/GenBank/DDBJ databases">
        <title>The wheat powdery mildew genome reveals unique evolution of an obligate biotroph.</title>
        <authorList>
            <person name="Oberhaensli S."/>
            <person name="Wicker T."/>
            <person name="Keller B."/>
        </authorList>
    </citation>
    <scope>NUCLEOTIDE SEQUENCE</scope>
    <source>
        <strain evidence="3">96224</strain>
    </source>
</reference>
<protein>
    <submittedName>
        <fullName evidence="4">Bgt-2375</fullName>
    </submittedName>
</protein>
<name>A0A061HFP8_BLUGR</name>
<dbReference type="Proteomes" id="UP000053110">
    <property type="component" value="Unassembled WGS sequence"/>
</dbReference>
<evidence type="ECO:0000313" key="4">
    <source>
        <dbReference type="EMBL" id="SUZ12311.1"/>
    </source>
</evidence>
<dbReference type="InterPro" id="IPR002634">
    <property type="entry name" value="BolA"/>
</dbReference>
<dbReference type="GO" id="GO:0005759">
    <property type="term" value="C:mitochondrial matrix"/>
    <property type="evidence" value="ECO:0007669"/>
    <property type="project" value="TreeGrafter"/>
</dbReference>
<evidence type="ECO:0000256" key="2">
    <source>
        <dbReference type="RuleBase" id="RU003860"/>
    </source>
</evidence>